<evidence type="ECO:0000313" key="2">
    <source>
        <dbReference type="Proteomes" id="UP001152622"/>
    </source>
</evidence>
<dbReference type="AlphaFoldDB" id="A0A9Q1FDW3"/>
<dbReference type="Proteomes" id="UP001152622">
    <property type="component" value="Chromosome 6"/>
</dbReference>
<keyword evidence="2" id="KW-1185">Reference proteome</keyword>
<protein>
    <submittedName>
        <fullName evidence="1">Uncharacterized protein</fullName>
    </submittedName>
</protein>
<accession>A0A9Q1FDW3</accession>
<organism evidence="1 2">
    <name type="scientific">Synaphobranchus kaupii</name>
    <name type="common">Kaup's arrowtooth eel</name>
    <dbReference type="NCBI Taxonomy" id="118154"/>
    <lineage>
        <taxon>Eukaryota</taxon>
        <taxon>Metazoa</taxon>
        <taxon>Chordata</taxon>
        <taxon>Craniata</taxon>
        <taxon>Vertebrata</taxon>
        <taxon>Euteleostomi</taxon>
        <taxon>Actinopterygii</taxon>
        <taxon>Neopterygii</taxon>
        <taxon>Teleostei</taxon>
        <taxon>Anguilliformes</taxon>
        <taxon>Synaphobranchidae</taxon>
        <taxon>Synaphobranchus</taxon>
    </lineage>
</organism>
<sequence>MWDGGCWSDSSHKGIVLWPWRVTGSTPEEGVRADVQVNISPVLQSDCRPALFLLLQTRAKRTGPAACGGSDASSALLRPVIFDPLVLRVASGKRGVNACRFVLASKGVVSTQLL</sequence>
<dbReference type="EMBL" id="JAINUF010000006">
    <property type="protein sequence ID" value="KAJ8356255.1"/>
    <property type="molecule type" value="Genomic_DNA"/>
</dbReference>
<reference evidence="1" key="1">
    <citation type="journal article" date="2023" name="Science">
        <title>Genome structures resolve the early diversification of teleost fishes.</title>
        <authorList>
            <person name="Parey E."/>
            <person name="Louis A."/>
            <person name="Montfort J."/>
            <person name="Bouchez O."/>
            <person name="Roques C."/>
            <person name="Iampietro C."/>
            <person name="Lluch J."/>
            <person name="Castinel A."/>
            <person name="Donnadieu C."/>
            <person name="Desvignes T."/>
            <person name="Floi Bucao C."/>
            <person name="Jouanno E."/>
            <person name="Wen M."/>
            <person name="Mejri S."/>
            <person name="Dirks R."/>
            <person name="Jansen H."/>
            <person name="Henkel C."/>
            <person name="Chen W.J."/>
            <person name="Zahm M."/>
            <person name="Cabau C."/>
            <person name="Klopp C."/>
            <person name="Thompson A.W."/>
            <person name="Robinson-Rechavi M."/>
            <person name="Braasch I."/>
            <person name="Lecointre G."/>
            <person name="Bobe J."/>
            <person name="Postlethwait J.H."/>
            <person name="Berthelot C."/>
            <person name="Roest Crollius H."/>
            <person name="Guiguen Y."/>
        </authorList>
    </citation>
    <scope>NUCLEOTIDE SEQUENCE</scope>
    <source>
        <strain evidence="1">WJC10195</strain>
    </source>
</reference>
<evidence type="ECO:0000313" key="1">
    <source>
        <dbReference type="EMBL" id="KAJ8356255.1"/>
    </source>
</evidence>
<name>A0A9Q1FDW3_SYNKA</name>
<proteinExistence type="predicted"/>
<comment type="caution">
    <text evidence="1">The sequence shown here is derived from an EMBL/GenBank/DDBJ whole genome shotgun (WGS) entry which is preliminary data.</text>
</comment>
<gene>
    <name evidence="1" type="ORF">SKAU_G00190490</name>
</gene>